<dbReference type="PANTHER" id="PTHR12595:SF0">
    <property type="entry name" value="ADENYLATE KINASE ISOENZYME 6"/>
    <property type="match status" value="1"/>
</dbReference>
<dbReference type="GO" id="GO:0042274">
    <property type="term" value="P:ribosomal small subunit biogenesis"/>
    <property type="evidence" value="ECO:0007669"/>
    <property type="project" value="UniProtKB-UniRule"/>
</dbReference>
<evidence type="ECO:0000313" key="8">
    <source>
        <dbReference type="EMBL" id="WEU40573.1"/>
    </source>
</evidence>
<feature type="binding site" evidence="7">
    <location>
        <position position="22"/>
    </location>
    <ligand>
        <name>ATP</name>
        <dbReference type="ChEBI" id="CHEBI:30616"/>
    </ligand>
</feature>
<comment type="function">
    <text evidence="7">Broad-specificity nucleoside monophosphate (NMP) kinase that catalyzes the reversible transfer of the terminal phosphate group between nucleoside triphosphates and monophosphates. Has also ATPase activity. Involved in the late maturation steps of the 30S ribosomal particles, specifically 16S rRNA maturation. While NMP activity is not required for ribosome maturation, ATPase activity is. Associates transiently with small ribosomal subunit protein uS11. ATP hydrolysis breaks the interaction with uS11. May temporarily remove uS11 from the ribosome to enable a conformational change of the ribosomal RNA that is needed for the final maturation step of the small ribosomal subunit.</text>
</comment>
<comment type="catalytic activity">
    <reaction evidence="7">
        <text>ATP + H2O = ADP + phosphate + H(+)</text>
        <dbReference type="Rhea" id="RHEA:13065"/>
        <dbReference type="ChEBI" id="CHEBI:15377"/>
        <dbReference type="ChEBI" id="CHEBI:15378"/>
        <dbReference type="ChEBI" id="CHEBI:30616"/>
        <dbReference type="ChEBI" id="CHEBI:43474"/>
        <dbReference type="ChEBI" id="CHEBI:456216"/>
    </reaction>
</comment>
<dbReference type="PANTHER" id="PTHR12595">
    <property type="entry name" value="POS9-ACTIVATING FACTOR FAP7-RELATED"/>
    <property type="match status" value="1"/>
</dbReference>
<accession>A0AAF0D2M2</accession>
<dbReference type="GO" id="GO:0004017">
    <property type="term" value="F:AMP kinase activity"/>
    <property type="evidence" value="ECO:0007669"/>
    <property type="project" value="UniProtKB-UniRule"/>
</dbReference>
<keyword evidence="2 7" id="KW-0698">rRNA processing</keyword>
<evidence type="ECO:0000256" key="6">
    <source>
        <dbReference type="ARBA" id="ARBA00022840"/>
    </source>
</evidence>
<evidence type="ECO:0000256" key="1">
    <source>
        <dbReference type="ARBA" id="ARBA00022517"/>
    </source>
</evidence>
<keyword evidence="3 7" id="KW-0808">Transferase</keyword>
<dbReference type="GO" id="GO:0006364">
    <property type="term" value="P:rRNA processing"/>
    <property type="evidence" value="ECO:0007669"/>
    <property type="project" value="UniProtKB-KW"/>
</dbReference>
<dbReference type="InterPro" id="IPR027417">
    <property type="entry name" value="P-loop_NTPase"/>
</dbReference>
<dbReference type="GO" id="GO:0016887">
    <property type="term" value="F:ATP hydrolysis activity"/>
    <property type="evidence" value="ECO:0007669"/>
    <property type="project" value="InterPro"/>
</dbReference>
<feature type="region of interest" description="LID" evidence="7">
    <location>
        <begin position="114"/>
        <end position="124"/>
    </location>
</feature>
<feature type="binding site" evidence="7">
    <location>
        <position position="21"/>
    </location>
    <ligand>
        <name>ATP</name>
        <dbReference type="ChEBI" id="CHEBI:30616"/>
    </ligand>
</feature>
<feature type="binding site" evidence="7">
    <location>
        <position position="17"/>
    </location>
    <ligand>
        <name>ATP</name>
        <dbReference type="ChEBI" id="CHEBI:30616"/>
    </ligand>
</feature>
<feature type="binding site" evidence="7">
    <location>
        <position position="19"/>
    </location>
    <ligand>
        <name>ATP</name>
        <dbReference type="ChEBI" id="CHEBI:30616"/>
    </ligand>
</feature>
<name>A0AAF0D2M2_ODILC</name>
<sequence length="197" mass="21986">MSRNQRVRVVVLTGTPGTGKTTISHLIAQILCVKLFSLSDLAVEAGAVTGEDIERDTLIVDGAVLKRFLNRFLSNMSGLVVFEGHYGELVPKRFVDCCIVLRARPSVLEKRLTERGYSGRKLLENLQAEVLGTCTFNAVEAYGRGLVYELDTSSDSVQVTVGNALRIISEKPSVFLAGWVNWFNELSEEEFRKYFNY</sequence>
<organism evidence="8 9">
    <name type="scientific">Odinarchaeota yellowstonii (strain LCB_4)</name>
    <dbReference type="NCBI Taxonomy" id="1841599"/>
    <lineage>
        <taxon>Archaea</taxon>
        <taxon>Promethearchaeati</taxon>
        <taxon>Candidatus Odinarchaeota</taxon>
        <taxon>Candidatus Odinarchaeia</taxon>
        <taxon>Candidatus Odinarchaeales</taxon>
        <taxon>Candidatus Odinarchaeaceae</taxon>
        <taxon>Candidatus Odinarchaeum</taxon>
    </lineage>
</organism>
<proteinExistence type="inferred from homology"/>
<feature type="binding site" evidence="7">
    <location>
        <position position="115"/>
    </location>
    <ligand>
        <name>ATP</name>
        <dbReference type="ChEBI" id="CHEBI:30616"/>
    </ligand>
</feature>
<evidence type="ECO:0000256" key="3">
    <source>
        <dbReference type="ARBA" id="ARBA00022679"/>
    </source>
</evidence>
<reference evidence="8" key="1">
    <citation type="journal article" date="2017" name="Nature">
        <title>Asgard archaea illuminate the origin of eukaryotic cellular complexity.</title>
        <authorList>
            <person name="Zaremba-Niedzwiedzka K."/>
            <person name="Caceres E.F."/>
            <person name="Saw J.H."/>
            <person name="Backstrom D."/>
            <person name="Juzokaite L."/>
            <person name="Vancaester E."/>
            <person name="Seitz K.W."/>
            <person name="Anantharaman K."/>
            <person name="Starnawski P."/>
            <person name="Kjeldsen K.U."/>
            <person name="Scott M.B."/>
            <person name="Nunoura T."/>
            <person name="Banfield J.F."/>
            <person name="Schramm A."/>
            <person name="Baker B.J."/>
            <person name="Spang A."/>
            <person name="Ettema T.J.G."/>
        </authorList>
    </citation>
    <scope>NUCLEOTIDE SEQUENCE</scope>
    <source>
        <strain evidence="8">LCB_4</strain>
    </source>
</reference>
<dbReference type="AlphaFoldDB" id="A0AAF0D2M2"/>
<keyword evidence="5 7" id="KW-0418">Kinase</keyword>
<dbReference type="InterPro" id="IPR010916">
    <property type="entry name" value="TonB_box_CS"/>
</dbReference>
<evidence type="ECO:0000256" key="4">
    <source>
        <dbReference type="ARBA" id="ARBA00022741"/>
    </source>
</evidence>
<dbReference type="SUPFAM" id="SSF52540">
    <property type="entry name" value="P-loop containing nucleoside triphosphate hydrolases"/>
    <property type="match status" value="1"/>
</dbReference>
<dbReference type="Proteomes" id="UP000186851">
    <property type="component" value="Chromosome"/>
</dbReference>
<dbReference type="Pfam" id="PF13238">
    <property type="entry name" value="AAA_18"/>
    <property type="match status" value="1"/>
</dbReference>
<dbReference type="HAMAP" id="MF_00039">
    <property type="entry name" value="Adenylate_kinase_AK6"/>
    <property type="match status" value="1"/>
</dbReference>
<dbReference type="EMBL" id="CP091871">
    <property type="protein sequence ID" value="WEU40573.1"/>
    <property type="molecule type" value="Genomic_DNA"/>
</dbReference>
<keyword evidence="4 7" id="KW-0547">Nucleotide-binding</keyword>
<evidence type="ECO:0000256" key="7">
    <source>
        <dbReference type="HAMAP-Rule" id="MF_00039"/>
    </source>
</evidence>
<protein>
    <recommendedName>
        <fullName evidence="7">Putative adenylate kinase</fullName>
        <shortName evidence="7">AK</shortName>
        <ecNumber evidence="7">2.7.4.3</ecNumber>
    </recommendedName>
    <alternativeName>
        <fullName evidence="7">ATP-AMP transphosphorylase</fullName>
    </alternativeName>
</protein>
<evidence type="ECO:0000256" key="5">
    <source>
        <dbReference type="ARBA" id="ARBA00022777"/>
    </source>
</evidence>
<keyword evidence="1 7" id="KW-0690">Ribosome biogenesis</keyword>
<dbReference type="InterPro" id="IPR020618">
    <property type="entry name" value="Adenyl_kinase_AK6"/>
</dbReference>
<keyword evidence="6 7" id="KW-0067">ATP-binding</keyword>
<comment type="subunit">
    <text evidence="7">Interacts with uS11. Not a structural component of 40S pre-ribosomes, but transiently interacts with them by binding to uS11.</text>
</comment>
<evidence type="ECO:0000313" key="9">
    <source>
        <dbReference type="Proteomes" id="UP000186851"/>
    </source>
</evidence>
<dbReference type="KEGG" id="oyw:OdinLCB4_001180"/>
<dbReference type="Gene3D" id="3.40.50.300">
    <property type="entry name" value="P-loop containing nucleotide triphosphate hydrolases"/>
    <property type="match status" value="1"/>
</dbReference>
<dbReference type="GO" id="GO:0005524">
    <property type="term" value="F:ATP binding"/>
    <property type="evidence" value="ECO:0007669"/>
    <property type="project" value="UniProtKB-UniRule"/>
</dbReference>
<comment type="catalytic activity">
    <reaction evidence="7">
        <text>AMP + ATP = 2 ADP</text>
        <dbReference type="Rhea" id="RHEA:12973"/>
        <dbReference type="ChEBI" id="CHEBI:30616"/>
        <dbReference type="ChEBI" id="CHEBI:456215"/>
        <dbReference type="ChEBI" id="CHEBI:456216"/>
        <dbReference type="EC" id="2.7.4.3"/>
    </reaction>
</comment>
<evidence type="ECO:0000256" key="2">
    <source>
        <dbReference type="ARBA" id="ARBA00022552"/>
    </source>
</evidence>
<comment type="similarity">
    <text evidence="7">Belongs to the adenylate kinase family. AK6 subfamily.</text>
</comment>
<gene>
    <name evidence="8" type="ORF">OdinLCB4_001180</name>
</gene>
<comment type="caution">
    <text evidence="7">Lacks conserved residue(s) required for the propagation of feature annotation.</text>
</comment>
<feature type="binding site" evidence="7">
    <location>
        <position position="20"/>
    </location>
    <ligand>
        <name>ATP</name>
        <dbReference type="ChEBI" id="CHEBI:30616"/>
    </ligand>
</feature>
<reference evidence="8" key="2">
    <citation type="journal article" date="2022" name="Nat. Microbiol.">
        <title>A closed Candidatus Odinarchaeum chromosome exposes Asgard archaeal viruses.</title>
        <authorList>
            <person name="Tamarit D."/>
            <person name="Caceres E.F."/>
            <person name="Krupovic M."/>
            <person name="Nijland R."/>
            <person name="Eme L."/>
            <person name="Robinson N.P."/>
            <person name="Ettema T.J.G."/>
        </authorList>
    </citation>
    <scope>NUCLEOTIDE SEQUENCE</scope>
    <source>
        <strain evidence="8">LCB_4</strain>
    </source>
</reference>
<dbReference type="EC" id="2.7.4.3" evidence="7"/>
<dbReference type="PROSITE" id="PS00430">
    <property type="entry name" value="TONB_DEPENDENT_REC_1"/>
    <property type="match status" value="1"/>
</dbReference>